<dbReference type="EMBL" id="FJVC01000094">
    <property type="protein sequence ID" value="CZT42443.1"/>
    <property type="molecule type" value="Genomic_DNA"/>
</dbReference>
<keyword evidence="2" id="KW-1185">Reference proteome</keyword>
<dbReference type="Pfam" id="PF20180">
    <property type="entry name" value="UQCC2_CBP6"/>
    <property type="match status" value="1"/>
</dbReference>
<name>A0A1E1LZZ6_RHYSE</name>
<dbReference type="PANTHER" id="PTHR28250">
    <property type="entry name" value="CYTOCHROME B PRE-MRNA-PROCESSING PROTEIN 6"/>
    <property type="match status" value="1"/>
</dbReference>
<accession>A0A1E1LZZ6</accession>
<organism evidence="1 2">
    <name type="scientific">Rhynchosporium secalis</name>
    <name type="common">Barley scald fungus</name>
    <dbReference type="NCBI Taxonomy" id="38038"/>
    <lineage>
        <taxon>Eukaryota</taxon>
        <taxon>Fungi</taxon>
        <taxon>Dikarya</taxon>
        <taxon>Ascomycota</taxon>
        <taxon>Pezizomycotina</taxon>
        <taxon>Leotiomycetes</taxon>
        <taxon>Helotiales</taxon>
        <taxon>Ploettnerulaceae</taxon>
        <taxon>Rhynchosporium</taxon>
    </lineage>
</organism>
<evidence type="ECO:0000313" key="1">
    <source>
        <dbReference type="EMBL" id="CZT42443.1"/>
    </source>
</evidence>
<dbReference type="PANTHER" id="PTHR28250:SF1">
    <property type="entry name" value="CYTOCHROME B PRE-MRNA-PROCESSING PROTEIN 6"/>
    <property type="match status" value="1"/>
</dbReference>
<gene>
    <name evidence="1" type="ORF">RSE6_02353</name>
</gene>
<dbReference type="GO" id="GO:0061671">
    <property type="term" value="C:Cbp3p-Cbp6 complex"/>
    <property type="evidence" value="ECO:0007669"/>
    <property type="project" value="InterPro"/>
</dbReference>
<dbReference type="GO" id="GO:0043022">
    <property type="term" value="F:ribosome binding"/>
    <property type="evidence" value="ECO:0007669"/>
    <property type="project" value="InterPro"/>
</dbReference>
<dbReference type="Proteomes" id="UP000177625">
    <property type="component" value="Unassembled WGS sequence"/>
</dbReference>
<sequence length="132" mass="15401">MSRSIAYKHQIRALSRWPLDTLRPDCQFQNVMRKRLERHFPATTSQAENTPGAAKAVANSALDERLELEKANVLYALVENRFSRKYPITGSLMTPKSNPNHYTNLIRELDEAPRSGWVERTIKRWKGFLRFQ</sequence>
<reference evidence="2" key="1">
    <citation type="submission" date="2016-03" db="EMBL/GenBank/DDBJ databases">
        <authorList>
            <person name="Guldener U."/>
        </authorList>
    </citation>
    <scope>NUCLEOTIDE SEQUENCE [LARGE SCALE GENOMIC DNA]</scope>
</reference>
<protein>
    <submittedName>
        <fullName evidence="1">Uncharacterized protein</fullName>
    </submittedName>
</protein>
<proteinExistence type="predicted"/>
<dbReference type="GO" id="GO:0034551">
    <property type="term" value="P:mitochondrial respiratory chain complex III assembly"/>
    <property type="evidence" value="ECO:0007669"/>
    <property type="project" value="TreeGrafter"/>
</dbReference>
<evidence type="ECO:0000313" key="2">
    <source>
        <dbReference type="Proteomes" id="UP000177625"/>
    </source>
</evidence>
<dbReference type="AlphaFoldDB" id="A0A1E1LZZ6"/>
<dbReference type="InterPro" id="IPR037653">
    <property type="entry name" value="Cbp6"/>
</dbReference>